<dbReference type="InterPro" id="IPR032694">
    <property type="entry name" value="CopC/D"/>
</dbReference>
<keyword evidence="3 6" id="KW-0812">Transmembrane</keyword>
<feature type="transmembrane region" description="Helical" evidence="6">
    <location>
        <begin position="557"/>
        <end position="581"/>
    </location>
</feature>
<comment type="subcellular location">
    <subcellularLocation>
        <location evidence="1">Cell membrane</location>
        <topology evidence="1">Multi-pass membrane protein</topology>
    </subcellularLocation>
</comment>
<evidence type="ECO:0000313" key="8">
    <source>
        <dbReference type="EMBL" id="MVT27012.1"/>
    </source>
</evidence>
<gene>
    <name evidence="8" type="ORF">GNZ21_11685</name>
</gene>
<evidence type="ECO:0000259" key="7">
    <source>
        <dbReference type="Pfam" id="PF05425"/>
    </source>
</evidence>
<accession>A0A7K1UL04</accession>
<dbReference type="Pfam" id="PF05425">
    <property type="entry name" value="CopD"/>
    <property type="match status" value="1"/>
</dbReference>
<dbReference type="EMBL" id="WRPM01000085">
    <property type="protein sequence ID" value="MVT27012.1"/>
    <property type="molecule type" value="Genomic_DNA"/>
</dbReference>
<dbReference type="GO" id="GO:0006825">
    <property type="term" value="P:copper ion transport"/>
    <property type="evidence" value="ECO:0007669"/>
    <property type="project" value="InterPro"/>
</dbReference>
<feature type="transmembrane region" description="Helical" evidence="6">
    <location>
        <begin position="269"/>
        <end position="293"/>
    </location>
</feature>
<dbReference type="AlphaFoldDB" id="A0A7K1UL04"/>
<feature type="transmembrane region" description="Helical" evidence="6">
    <location>
        <begin position="406"/>
        <end position="426"/>
    </location>
</feature>
<sequence length="678" mass="73406">MSDASNHSKHSKLRNFARPWIVSAVPLAGLLALVTAGVSTGVGESTQLSDPGAATRWGLSIARFVHYSAMATAVSAALFAAAILPMRGKLATGSFSQQVREEDELSPLMKSALLISGIAGLVWTGAALAVLVYSYSLIAGEPLSASREFSRGFFNYVQSVETGQAWIAVVAISATFTTGLFGFRSRKGVLLLVLLGLSAIIPIALVGHSASAENHTEAVTSLVLHILGLTLWVGGLFVLLLLGLAQWVQKPPRSRRSETCRELDLVVGRYSRVASVGLALTVASGVINGMLRIRNVSELLTSEYGVMLLVKTGATVLLAGIGFVLRQWVIPQIRGADDDSKHGPVTRLWRLIWVEALLMGAIIGVSTVLARTAPPSNEQEYLDATPALILTGYEMPPDPELTLWAILWRPDWLWTAVAITMAIWYLRSMWRLEGAGEKWPLSRSASWVLGVVLLVWATSGAPAVYGKVLFSAHILQLMVITFLIPVLLVFADPITLARRTARGREDGTRGPKEWLSQIFTSRVFSFLAHPLVSGIYLGVSSVLFSFTPAFRFSLEYLLGNGLMIAHFLTVGLIFSYGITGAYARHARGTPSRLFALVLLLALFAVLATVLSASSQVLEPEWFGVLAQELQISALADQQVGGKTLWVLPVALLAYFTVREVLHRIGVRAQLERSENEQA</sequence>
<keyword evidence="2" id="KW-1003">Cell membrane</keyword>
<organism evidence="8 9">
    <name type="scientific">Nesterenkonia alkaliphila</name>
    <dbReference type="NCBI Taxonomy" id="1463631"/>
    <lineage>
        <taxon>Bacteria</taxon>
        <taxon>Bacillati</taxon>
        <taxon>Actinomycetota</taxon>
        <taxon>Actinomycetes</taxon>
        <taxon>Micrococcales</taxon>
        <taxon>Micrococcaceae</taxon>
        <taxon>Nesterenkonia</taxon>
    </lineage>
</organism>
<protein>
    <submittedName>
        <fullName evidence="8">Copper resistance protein CopD</fullName>
    </submittedName>
</protein>
<feature type="transmembrane region" description="Helical" evidence="6">
    <location>
        <begin position="112"/>
        <end position="135"/>
    </location>
</feature>
<dbReference type="GO" id="GO:0005886">
    <property type="term" value="C:plasma membrane"/>
    <property type="evidence" value="ECO:0007669"/>
    <property type="project" value="UniProtKB-SubCell"/>
</dbReference>
<keyword evidence="5 6" id="KW-0472">Membrane</keyword>
<evidence type="ECO:0000256" key="5">
    <source>
        <dbReference type="ARBA" id="ARBA00023136"/>
    </source>
</evidence>
<evidence type="ECO:0000256" key="6">
    <source>
        <dbReference type="SAM" id="Phobius"/>
    </source>
</evidence>
<feature type="transmembrane region" description="Helical" evidence="6">
    <location>
        <begin position="222"/>
        <end position="248"/>
    </location>
</feature>
<dbReference type="Pfam" id="PF09678">
    <property type="entry name" value="Caa3_CtaG"/>
    <property type="match status" value="1"/>
</dbReference>
<name>A0A7K1UL04_9MICC</name>
<feature type="transmembrane region" description="Helical" evidence="6">
    <location>
        <begin position="190"/>
        <end position="210"/>
    </location>
</feature>
<feature type="transmembrane region" description="Helical" evidence="6">
    <location>
        <begin position="351"/>
        <end position="370"/>
    </location>
</feature>
<feature type="transmembrane region" description="Helical" evidence="6">
    <location>
        <begin position="518"/>
        <end position="537"/>
    </location>
</feature>
<dbReference type="PANTHER" id="PTHR34820:SF4">
    <property type="entry name" value="INNER MEMBRANE PROTEIN YEBZ"/>
    <property type="match status" value="1"/>
</dbReference>
<proteinExistence type="predicted"/>
<keyword evidence="9" id="KW-1185">Reference proteome</keyword>
<keyword evidence="4 6" id="KW-1133">Transmembrane helix</keyword>
<evidence type="ECO:0000256" key="2">
    <source>
        <dbReference type="ARBA" id="ARBA00022475"/>
    </source>
</evidence>
<feature type="transmembrane region" description="Helical" evidence="6">
    <location>
        <begin position="477"/>
        <end position="497"/>
    </location>
</feature>
<feature type="transmembrane region" description="Helical" evidence="6">
    <location>
        <begin position="305"/>
        <end position="325"/>
    </location>
</feature>
<dbReference type="PANTHER" id="PTHR34820">
    <property type="entry name" value="INNER MEMBRANE PROTEIN YEBZ"/>
    <property type="match status" value="1"/>
</dbReference>
<feature type="transmembrane region" description="Helical" evidence="6">
    <location>
        <begin position="593"/>
        <end position="612"/>
    </location>
</feature>
<feature type="transmembrane region" description="Helical" evidence="6">
    <location>
        <begin position="165"/>
        <end position="183"/>
    </location>
</feature>
<feature type="transmembrane region" description="Helical" evidence="6">
    <location>
        <begin position="644"/>
        <end position="661"/>
    </location>
</feature>
<dbReference type="InterPro" id="IPR008457">
    <property type="entry name" value="Cu-R_CopD_dom"/>
</dbReference>
<feature type="transmembrane region" description="Helical" evidence="6">
    <location>
        <begin position="64"/>
        <end position="84"/>
    </location>
</feature>
<comment type="caution">
    <text evidence="8">The sequence shown here is derived from an EMBL/GenBank/DDBJ whole genome shotgun (WGS) entry which is preliminary data.</text>
</comment>
<feature type="transmembrane region" description="Helical" evidence="6">
    <location>
        <begin position="20"/>
        <end position="42"/>
    </location>
</feature>
<dbReference type="OrthoDB" id="5241646at2"/>
<evidence type="ECO:0000256" key="4">
    <source>
        <dbReference type="ARBA" id="ARBA00022989"/>
    </source>
</evidence>
<feature type="domain" description="Copper resistance protein D" evidence="7">
    <location>
        <begin position="266"/>
        <end position="369"/>
    </location>
</feature>
<dbReference type="Proteomes" id="UP000460157">
    <property type="component" value="Unassembled WGS sequence"/>
</dbReference>
<evidence type="ECO:0000313" key="9">
    <source>
        <dbReference type="Proteomes" id="UP000460157"/>
    </source>
</evidence>
<dbReference type="InterPro" id="IPR019108">
    <property type="entry name" value="Caa3_assmbl_CtaG-rel"/>
</dbReference>
<evidence type="ECO:0000256" key="1">
    <source>
        <dbReference type="ARBA" id="ARBA00004651"/>
    </source>
</evidence>
<evidence type="ECO:0000256" key="3">
    <source>
        <dbReference type="ARBA" id="ARBA00022692"/>
    </source>
</evidence>
<feature type="transmembrane region" description="Helical" evidence="6">
    <location>
        <begin position="447"/>
        <end position="465"/>
    </location>
</feature>
<reference evidence="8 9" key="1">
    <citation type="submission" date="2019-12" db="EMBL/GenBank/DDBJ databases">
        <title>Nesterenkonia muleiensis sp. nov., a novel actinobacterium isolated from sap of Populus euphratica.</title>
        <authorList>
            <person name="Wang R."/>
        </authorList>
    </citation>
    <scope>NUCLEOTIDE SEQUENCE [LARGE SCALE GENOMIC DNA]</scope>
    <source>
        <strain evidence="8 9">F10</strain>
    </source>
</reference>